<accession>A0A518D9A9</accession>
<keyword evidence="2" id="KW-0732">Signal</keyword>
<dbReference type="Proteomes" id="UP000317429">
    <property type="component" value="Chromosome"/>
</dbReference>
<feature type="compositionally biased region" description="Basic and acidic residues" evidence="1">
    <location>
        <begin position="609"/>
        <end position="624"/>
    </location>
</feature>
<feature type="compositionally biased region" description="Basic and acidic residues" evidence="1">
    <location>
        <begin position="631"/>
        <end position="652"/>
    </location>
</feature>
<dbReference type="Gene3D" id="3.20.20.140">
    <property type="entry name" value="Metal-dependent hydrolases"/>
    <property type="match status" value="2"/>
</dbReference>
<dbReference type="InterPro" id="IPR051781">
    <property type="entry name" value="Metallo-dep_Hydrolase"/>
</dbReference>
<dbReference type="InterPro" id="IPR013108">
    <property type="entry name" value="Amidohydro_3"/>
</dbReference>
<dbReference type="Pfam" id="PF07969">
    <property type="entry name" value="Amidohydro_3"/>
    <property type="match status" value="1"/>
</dbReference>
<dbReference type="PANTHER" id="PTHR43135">
    <property type="entry name" value="ALPHA-D-RIBOSE 1-METHYLPHOSPHONATE 5-TRIPHOSPHATE DIPHOSPHATASE"/>
    <property type="match status" value="1"/>
</dbReference>
<gene>
    <name evidence="5" type="ORF">Pla175_14310</name>
</gene>
<dbReference type="InterPro" id="IPR032466">
    <property type="entry name" value="Metal_Hydrolase"/>
</dbReference>
<dbReference type="GO" id="GO:0016810">
    <property type="term" value="F:hydrolase activity, acting on carbon-nitrogen (but not peptide) bonds"/>
    <property type="evidence" value="ECO:0007669"/>
    <property type="project" value="InterPro"/>
</dbReference>
<feature type="region of interest" description="Disordered" evidence="1">
    <location>
        <begin position="459"/>
        <end position="545"/>
    </location>
</feature>
<feature type="region of interest" description="Disordered" evidence="1">
    <location>
        <begin position="607"/>
        <end position="675"/>
    </location>
</feature>
<dbReference type="InterPro" id="IPR006680">
    <property type="entry name" value="Amidohydro-rel"/>
</dbReference>
<dbReference type="EMBL" id="CP036291">
    <property type="protein sequence ID" value="QDU88061.1"/>
    <property type="molecule type" value="Genomic_DNA"/>
</dbReference>
<dbReference type="KEGG" id="pnd:Pla175_14310"/>
<feature type="domain" description="Amidohydrolase-related" evidence="3">
    <location>
        <begin position="751"/>
        <end position="1068"/>
    </location>
</feature>
<keyword evidence="6" id="KW-1185">Reference proteome</keyword>
<feature type="compositionally biased region" description="Basic and acidic residues" evidence="1">
    <location>
        <begin position="664"/>
        <end position="674"/>
    </location>
</feature>
<name>A0A518D9A9_9BACT</name>
<feature type="chain" id="PRO_5022024610" evidence="2">
    <location>
        <begin position="20"/>
        <end position="1137"/>
    </location>
</feature>
<dbReference type="SUPFAM" id="SSF51338">
    <property type="entry name" value="Composite domain of metallo-dependent hydrolases"/>
    <property type="match status" value="2"/>
</dbReference>
<evidence type="ECO:0000256" key="2">
    <source>
        <dbReference type="SAM" id="SignalP"/>
    </source>
</evidence>
<evidence type="ECO:0000259" key="3">
    <source>
        <dbReference type="Pfam" id="PF01979"/>
    </source>
</evidence>
<reference evidence="5 6" key="1">
    <citation type="submission" date="2019-02" db="EMBL/GenBank/DDBJ databases">
        <title>Deep-cultivation of Planctomycetes and their phenomic and genomic characterization uncovers novel biology.</title>
        <authorList>
            <person name="Wiegand S."/>
            <person name="Jogler M."/>
            <person name="Boedeker C."/>
            <person name="Pinto D."/>
            <person name="Vollmers J."/>
            <person name="Rivas-Marin E."/>
            <person name="Kohn T."/>
            <person name="Peeters S.H."/>
            <person name="Heuer A."/>
            <person name="Rast P."/>
            <person name="Oberbeckmann S."/>
            <person name="Bunk B."/>
            <person name="Jeske O."/>
            <person name="Meyerdierks A."/>
            <person name="Storesund J.E."/>
            <person name="Kallscheuer N."/>
            <person name="Luecker S."/>
            <person name="Lage O.M."/>
            <person name="Pohl T."/>
            <person name="Merkel B.J."/>
            <person name="Hornburger P."/>
            <person name="Mueller R.-W."/>
            <person name="Bruemmer F."/>
            <person name="Labrenz M."/>
            <person name="Spormann A.M."/>
            <person name="Op den Camp H."/>
            <person name="Overmann J."/>
            <person name="Amann R."/>
            <person name="Jetten M.S.M."/>
            <person name="Mascher T."/>
            <person name="Medema M.H."/>
            <person name="Devos D.P."/>
            <person name="Kaster A.-K."/>
            <person name="Ovreas L."/>
            <person name="Rohde M."/>
            <person name="Galperin M.Y."/>
            <person name="Jogler C."/>
        </authorList>
    </citation>
    <scope>NUCLEOTIDE SEQUENCE [LARGE SCALE GENOMIC DNA]</scope>
    <source>
        <strain evidence="5 6">Pla175</strain>
    </source>
</reference>
<dbReference type="CDD" id="cd01309">
    <property type="entry name" value="Met_dep_hydrolase_C"/>
    <property type="match status" value="1"/>
</dbReference>
<dbReference type="InterPro" id="IPR011059">
    <property type="entry name" value="Metal-dep_hydrolase_composite"/>
</dbReference>
<feature type="signal peptide" evidence="2">
    <location>
        <begin position="1"/>
        <end position="19"/>
    </location>
</feature>
<dbReference type="SUPFAM" id="SSF51556">
    <property type="entry name" value="Metallo-dependent hydrolases"/>
    <property type="match status" value="2"/>
</dbReference>
<evidence type="ECO:0000259" key="4">
    <source>
        <dbReference type="Pfam" id="PF07969"/>
    </source>
</evidence>
<dbReference type="OrthoDB" id="9802793at2"/>
<dbReference type="AlphaFoldDB" id="A0A518D9A9"/>
<evidence type="ECO:0000313" key="6">
    <source>
        <dbReference type="Proteomes" id="UP000317429"/>
    </source>
</evidence>
<organism evidence="5 6">
    <name type="scientific">Pirellulimonas nuda</name>
    <dbReference type="NCBI Taxonomy" id="2528009"/>
    <lineage>
        <taxon>Bacteria</taxon>
        <taxon>Pseudomonadati</taxon>
        <taxon>Planctomycetota</taxon>
        <taxon>Planctomycetia</taxon>
        <taxon>Pirellulales</taxon>
        <taxon>Lacipirellulaceae</taxon>
        <taxon>Pirellulimonas</taxon>
    </lineage>
</organism>
<feature type="compositionally biased region" description="Basic and acidic residues" evidence="1">
    <location>
        <begin position="520"/>
        <end position="545"/>
    </location>
</feature>
<dbReference type="Gene3D" id="2.30.40.10">
    <property type="entry name" value="Urease, subunit C, domain 1"/>
    <property type="match status" value="1"/>
</dbReference>
<evidence type="ECO:0000256" key="1">
    <source>
        <dbReference type="SAM" id="MobiDB-lite"/>
    </source>
</evidence>
<dbReference type="Pfam" id="PF01979">
    <property type="entry name" value="Amidohydro_1"/>
    <property type="match status" value="1"/>
</dbReference>
<dbReference type="PANTHER" id="PTHR43135:SF3">
    <property type="entry name" value="ALPHA-D-RIBOSE 1-METHYLPHOSPHONATE 5-TRIPHOSPHATE DIPHOSPHATASE"/>
    <property type="match status" value="1"/>
</dbReference>
<dbReference type="RefSeq" id="WP_145282580.1">
    <property type="nucleotide sequence ID" value="NZ_CP036291.1"/>
</dbReference>
<sequence precursor="true">MRTLLPFALAWMLAWPAAAAPVSTRPADGLREATPSHYALTGARIVAAPGRVIESGTIVVRDGRIEQVGADVVAPAGARIVDLAGRVVYAGFIDAFGEAKAEADPPGPGYWHEKISPQRSAAAGYTPDAALNKTLRSQGFAARLVAPDSGVIKGQSALVLLGDGDSREAILNASAAQHLRLTVGFSGGNRRYPTSPMGAVALARQAMIDAAWLREAQAALRADPALPRPEANLALQTLMGTLDGGALVLADAPNELFALRADAFAREFALRLALVGSGNEYRRLEAIRQTRRTVIVPVDFPKPPPVAKPIESLDAPLDVLMHWRLAPENPGRLAAAGVPIALTSHGLKDRGAFLKQVRKAVDRGLDRDAALAALTTTPAQLFGAEDQLGTLDPGQLANFVVADGDLFQHKTTLIATWVEGVEYKVKPDPVSDLSGPWLISASKKLGENKQWRLEVEGDGAKAKGTLAPVPAEQAPGKDAAEPPSAAASQSPDDGPNEAADPEDQDEGQGKQDSDSDNEDKDAKTRAHENEEQTENKKEAGPKKDADAAVTLKPFALLGYQLSGVADGKPLGVDGKVTIAATLSAGDPPKLVGSFVLPNGVQVAFSAVRTSDDERAEADKDEKSDAGAVESADEKDADAKDDAKKEGDEKVANEEGDVAEGGGKQGDDDGQKDKGTPAAIDVAVNYPLGAFGVTQAPQQEAVAFVGATVWTCGPAGVIENATVVVRDGVIERVGVDAPTKGCRVADAAGMHLTPGIIDCHSHIATDGGINESGQAITSEVRIGDFIDPDDITIYRQLAGGVTTANVLHGSANPIGGQNQVIKLRWGAGPEEMKFVGAPLGIKFALGENVKQSNWGERYSSRYPQTRMGVDELMIDAFRAAQGYRGELRRWERTGRGLPPRRDLELEALVEILEHQRWIHCHSYRQSEILALLRTLEGFGVQIGTLQHILEGYKLAPEIAAHGAMASSFADWWAYKFEVYDAIPYNGALMHNAGVVVSFNSDDHELGRHLNQDAAKAVKYGGVPPEEALKFVTLNAARQLRIDGLVGSVEPGKQADLTLWSGPPLSNFARCEQTWIDGRRYFSRSADAAARKRDAELKQRLIQLVLDSGESPAGAGDEKTDPSSLWPRCDIFCSGYDCR</sequence>
<proteinExistence type="predicted"/>
<protein>
    <submittedName>
        <fullName evidence="5">Imidazolonepropionase</fullName>
    </submittedName>
</protein>
<feature type="domain" description="Amidohydrolase 3" evidence="4">
    <location>
        <begin position="360"/>
        <end position="421"/>
    </location>
</feature>
<feature type="compositionally biased region" description="Low complexity" evidence="1">
    <location>
        <begin position="481"/>
        <end position="493"/>
    </location>
</feature>
<evidence type="ECO:0000313" key="5">
    <source>
        <dbReference type="EMBL" id="QDU88061.1"/>
    </source>
</evidence>